<evidence type="ECO:0000256" key="8">
    <source>
        <dbReference type="ARBA" id="ARBA00031155"/>
    </source>
</evidence>
<evidence type="ECO:0000256" key="6">
    <source>
        <dbReference type="ARBA" id="ARBA00023002"/>
    </source>
</evidence>
<dbReference type="InterPro" id="IPR004136">
    <property type="entry name" value="NMO"/>
</dbReference>
<evidence type="ECO:0000313" key="13">
    <source>
        <dbReference type="Proteomes" id="UP000275027"/>
    </source>
</evidence>
<comment type="caution">
    <text evidence="11">The sequence shown here is derived from an EMBL/GenBank/DDBJ whole genome shotgun (WGS) entry which is preliminary data.</text>
</comment>
<dbReference type="GO" id="GO:0018580">
    <property type="term" value="F:nitronate monooxygenase activity"/>
    <property type="evidence" value="ECO:0007669"/>
    <property type="project" value="InterPro"/>
</dbReference>
<keyword evidence="5" id="KW-0288">FMN</keyword>
<keyword evidence="4" id="KW-0285">Flavoprotein</keyword>
<dbReference type="Gene3D" id="3.20.20.70">
    <property type="entry name" value="Aldolase class I"/>
    <property type="match status" value="1"/>
</dbReference>
<keyword evidence="12" id="KW-1185">Reference proteome</keyword>
<evidence type="ECO:0000256" key="5">
    <source>
        <dbReference type="ARBA" id="ARBA00022643"/>
    </source>
</evidence>
<dbReference type="CDD" id="cd04730">
    <property type="entry name" value="NPD_like"/>
    <property type="match status" value="1"/>
</dbReference>
<dbReference type="Pfam" id="PF03060">
    <property type="entry name" value="NMO"/>
    <property type="match status" value="1"/>
</dbReference>
<keyword evidence="3" id="KW-0216">Detoxification</keyword>
<evidence type="ECO:0000313" key="11">
    <source>
        <dbReference type="EMBL" id="RLJ34709.1"/>
    </source>
</evidence>
<evidence type="ECO:0000256" key="7">
    <source>
        <dbReference type="ARBA" id="ARBA00023033"/>
    </source>
</evidence>
<protein>
    <recommendedName>
        <fullName evidence="8">Propionate 3-nitronate monooxygenase</fullName>
    </recommendedName>
</protein>
<keyword evidence="7 11" id="KW-0503">Monooxygenase</keyword>
<dbReference type="EMBL" id="RCCB01000010">
    <property type="protein sequence ID" value="RLJ34709.1"/>
    <property type="molecule type" value="Genomic_DNA"/>
</dbReference>
<dbReference type="PANTHER" id="PTHR42747">
    <property type="entry name" value="NITRONATE MONOOXYGENASE-RELATED"/>
    <property type="match status" value="1"/>
</dbReference>
<proteinExistence type="inferred from homology"/>
<organism evidence="11 13">
    <name type="scientific">Flavobacterium lindanitolerans</name>
    <dbReference type="NCBI Taxonomy" id="428988"/>
    <lineage>
        <taxon>Bacteria</taxon>
        <taxon>Pseudomonadati</taxon>
        <taxon>Bacteroidota</taxon>
        <taxon>Flavobacteriia</taxon>
        <taxon>Flavobacteriales</taxon>
        <taxon>Flavobacteriaceae</taxon>
        <taxon>Flavobacterium</taxon>
    </lineage>
</organism>
<dbReference type="AlphaFoldDB" id="A0A497V8W9"/>
<comment type="similarity">
    <text evidence="2">Belongs to the nitronate monooxygenase family. NMO class I subfamily.</text>
</comment>
<dbReference type="GO" id="GO:0009636">
    <property type="term" value="P:response to toxic substance"/>
    <property type="evidence" value="ECO:0007669"/>
    <property type="project" value="UniProtKB-KW"/>
</dbReference>
<dbReference type="PANTHER" id="PTHR42747:SF3">
    <property type="entry name" value="NITRONATE MONOOXYGENASE-RELATED"/>
    <property type="match status" value="1"/>
</dbReference>
<reference evidence="11 13" key="2">
    <citation type="submission" date="2018-10" db="EMBL/GenBank/DDBJ databases">
        <title>Genomic Encyclopedia of Archaeal and Bacterial Type Strains, Phase II (KMG-II): from individual species to whole genera.</title>
        <authorList>
            <person name="Goeker M."/>
        </authorList>
    </citation>
    <scope>NUCLEOTIDE SEQUENCE [LARGE SCALE GENOMIC DNA]</scope>
    <source>
        <strain evidence="11 13">DSM 21886</strain>
    </source>
</reference>
<dbReference type="EMBL" id="PJND01000007">
    <property type="protein sequence ID" value="PKW29790.1"/>
    <property type="molecule type" value="Genomic_DNA"/>
</dbReference>
<reference evidence="10 12" key="1">
    <citation type="submission" date="2017-12" db="EMBL/GenBank/DDBJ databases">
        <title>Genomic Encyclopedia of Type Strains, Phase III (KMG-III): the genomes of soil and plant-associated and newly described type strains.</title>
        <authorList>
            <person name="Whitman W."/>
        </authorList>
    </citation>
    <scope>NUCLEOTIDE SEQUENCE [LARGE SCALE GENOMIC DNA]</scope>
    <source>
        <strain evidence="10 12">IP-10</strain>
    </source>
</reference>
<dbReference type="Proteomes" id="UP000233767">
    <property type="component" value="Unassembled WGS sequence"/>
</dbReference>
<sequence>MWNKTKITELLGIQYPILQGPMGGGFSTAELLATVSNAGGLGSFGAYTLSPEEIREAGKAIKAKTNKPYNINLWVSDVDKSLTDYPKESLDKVKALFKPYFDELNIPLPELSTDIPFKFEKQVEVLFEIRPAVFSFIFGIPSQEILAEARRLGIKTIGAATTLDEALALEEARVDAIVASGFEAGGHRPSFLRPAQDSQTGLFTLIQQLKAKTTTPIIAAGGITDAKGIAAALMLGADAVQLGTAFMVTDESGATPLHKEVLLSGSPKHTVLSKSLTGRMGRMVANKIADEVKFETEVLPFPLQTKLIAPLRAAALAQGRTDMINFWSGQNTATLKHHKADELMKDLITETNKLFQY</sequence>
<comment type="cofactor">
    <cofactor evidence="1">
        <name>FMN</name>
        <dbReference type="ChEBI" id="CHEBI:58210"/>
    </cofactor>
</comment>
<evidence type="ECO:0000256" key="4">
    <source>
        <dbReference type="ARBA" id="ARBA00022630"/>
    </source>
</evidence>
<gene>
    <name evidence="10" type="ORF">B0G92_1435</name>
    <name evidence="11" type="ORF">CLV50_0069</name>
</gene>
<evidence type="ECO:0000313" key="12">
    <source>
        <dbReference type="Proteomes" id="UP000233767"/>
    </source>
</evidence>
<evidence type="ECO:0000256" key="1">
    <source>
        <dbReference type="ARBA" id="ARBA00001917"/>
    </source>
</evidence>
<keyword evidence="6" id="KW-0560">Oxidoreductase</keyword>
<accession>A0A497V8W9</accession>
<dbReference type="InterPro" id="IPR013785">
    <property type="entry name" value="Aldolase_TIM"/>
</dbReference>
<evidence type="ECO:0000256" key="2">
    <source>
        <dbReference type="ARBA" id="ARBA00009881"/>
    </source>
</evidence>
<dbReference type="Proteomes" id="UP000275027">
    <property type="component" value="Unassembled WGS sequence"/>
</dbReference>
<dbReference type="RefSeq" id="WP_101471583.1">
    <property type="nucleotide sequence ID" value="NZ_PJND01000007.1"/>
</dbReference>
<comment type="catalytic activity">
    <reaction evidence="9">
        <text>3 propionate 3-nitronate + 3 O2 + H2O = 3 3-oxopropanoate + 2 nitrate + nitrite + H2O2 + 3 H(+)</text>
        <dbReference type="Rhea" id="RHEA:57332"/>
        <dbReference type="ChEBI" id="CHEBI:15377"/>
        <dbReference type="ChEBI" id="CHEBI:15378"/>
        <dbReference type="ChEBI" id="CHEBI:15379"/>
        <dbReference type="ChEBI" id="CHEBI:16240"/>
        <dbReference type="ChEBI" id="CHEBI:16301"/>
        <dbReference type="ChEBI" id="CHEBI:17632"/>
        <dbReference type="ChEBI" id="CHEBI:33190"/>
        <dbReference type="ChEBI" id="CHEBI:136067"/>
    </reaction>
</comment>
<dbReference type="SUPFAM" id="SSF51412">
    <property type="entry name" value="Inosine monophosphate dehydrogenase (IMPDH)"/>
    <property type="match status" value="1"/>
</dbReference>
<evidence type="ECO:0000256" key="9">
    <source>
        <dbReference type="ARBA" id="ARBA00049401"/>
    </source>
</evidence>
<evidence type="ECO:0000256" key="3">
    <source>
        <dbReference type="ARBA" id="ARBA00022575"/>
    </source>
</evidence>
<evidence type="ECO:0000313" key="10">
    <source>
        <dbReference type="EMBL" id="PKW29790.1"/>
    </source>
</evidence>
<name>A0A497V8W9_9FLAO</name>